<proteinExistence type="predicted"/>
<keyword evidence="1" id="KW-0732">Signal</keyword>
<feature type="signal peptide" evidence="1">
    <location>
        <begin position="1"/>
        <end position="21"/>
    </location>
</feature>
<evidence type="ECO:0000313" key="2">
    <source>
        <dbReference type="EMBL" id="RKP12828.1"/>
    </source>
</evidence>
<sequence>MLFKALLPLAITLLGIESGMGQLMSSDVFGNKYNTTGLGGVGGWMVNPCSIDNIISLPHRPGRYAGSCTGCTNVTWDPSFASTLQEYYNDDGKQQKWAVVSATKVIKGAIALKNLATGLYLGRCGSKTCEKRSAGYPNIKPVLSSLEDIDSHATWSCVNVLTNKDGKSGYKWVLSGGKGLFLGRASSPLYDTPKFQKERADYGLFQYTSTVLNKNITIPGGELVFSDISLLHDAQA</sequence>
<feature type="chain" id="PRO_5020227754" evidence="1">
    <location>
        <begin position="22"/>
        <end position="236"/>
    </location>
</feature>
<evidence type="ECO:0000256" key="1">
    <source>
        <dbReference type="SAM" id="SignalP"/>
    </source>
</evidence>
<reference evidence="3" key="1">
    <citation type="journal article" date="2018" name="Nat. Microbiol.">
        <title>Leveraging single-cell genomics to expand the fungal tree of life.</title>
        <authorList>
            <person name="Ahrendt S.R."/>
            <person name="Quandt C.A."/>
            <person name="Ciobanu D."/>
            <person name="Clum A."/>
            <person name="Salamov A."/>
            <person name="Andreopoulos B."/>
            <person name="Cheng J.F."/>
            <person name="Woyke T."/>
            <person name="Pelin A."/>
            <person name="Henrissat B."/>
            <person name="Reynolds N.K."/>
            <person name="Benny G.L."/>
            <person name="Smith M.E."/>
            <person name="James T.Y."/>
            <person name="Grigoriev I.V."/>
        </authorList>
    </citation>
    <scope>NUCLEOTIDE SEQUENCE [LARGE SCALE GENOMIC DNA]</scope>
</reference>
<dbReference type="OrthoDB" id="10342404at2759"/>
<organism evidence="2 3">
    <name type="scientific">Piptocephalis cylindrospora</name>
    <dbReference type="NCBI Taxonomy" id="1907219"/>
    <lineage>
        <taxon>Eukaryota</taxon>
        <taxon>Fungi</taxon>
        <taxon>Fungi incertae sedis</taxon>
        <taxon>Zoopagomycota</taxon>
        <taxon>Zoopagomycotina</taxon>
        <taxon>Zoopagomycetes</taxon>
        <taxon>Zoopagales</taxon>
        <taxon>Piptocephalidaceae</taxon>
        <taxon>Piptocephalis</taxon>
    </lineage>
</organism>
<gene>
    <name evidence="2" type="ORF">BJ684DRAFT_16723</name>
</gene>
<name>A0A4P9Y1W1_9FUNG</name>
<dbReference type="Proteomes" id="UP000267251">
    <property type="component" value="Unassembled WGS sequence"/>
</dbReference>
<protein>
    <submittedName>
        <fullName evidence="2">Uncharacterized protein</fullName>
    </submittedName>
</protein>
<dbReference type="AlphaFoldDB" id="A0A4P9Y1W1"/>
<keyword evidence="3" id="KW-1185">Reference proteome</keyword>
<dbReference type="EMBL" id="KZ988191">
    <property type="protein sequence ID" value="RKP12828.1"/>
    <property type="molecule type" value="Genomic_DNA"/>
</dbReference>
<evidence type="ECO:0000313" key="3">
    <source>
        <dbReference type="Proteomes" id="UP000267251"/>
    </source>
</evidence>
<accession>A0A4P9Y1W1</accession>